<feature type="chain" id="PRO_5040435924" evidence="1">
    <location>
        <begin position="29"/>
        <end position="333"/>
    </location>
</feature>
<accession>A0A9Q4E9R0</accession>
<keyword evidence="1" id="KW-0732">Signal</keyword>
<gene>
    <name evidence="2" type="ORF">MOC89_16725</name>
</gene>
<sequence>MKVLKSLFCSIVLSLIVVAPIFSVPAKATTENLIEAKKPITYEEQEVLKVNKNGKTESLKSLNRSDRSSVIQKAKQLFNNNIKSEINYNNPLAKQENNVVNVPVVDTKDNNAKTSAKKPSLVTMSYLTTYDPNKKTITTKIAIKNIVGEKPVVIEASNDLYTSNTYSGKYQRVFIHSREFLGANIKVGKSYSKSYSVKSTKFYISRHTTVAGWKGSLPDTSTGQLAPTLANKIGEIYPAIINHHNNKMLPLPSRADLPKVPEKDRVDWDSSKDRGAYIKKYIDTYGNPKWDWSAIDIHHVIPRERGGNNSFNNLYPLPRTMHQQLLNPWWARY</sequence>
<dbReference type="AlphaFoldDB" id="A0A9Q4E9R0"/>
<evidence type="ECO:0000313" key="3">
    <source>
        <dbReference type="Proteomes" id="UP001078573"/>
    </source>
</evidence>
<dbReference type="CDD" id="cd00085">
    <property type="entry name" value="HNHc"/>
    <property type="match status" value="1"/>
</dbReference>
<dbReference type="Proteomes" id="UP001078573">
    <property type="component" value="Unassembled WGS sequence"/>
</dbReference>
<keyword evidence="2" id="KW-0540">Nuclease</keyword>
<feature type="signal peptide" evidence="1">
    <location>
        <begin position="1"/>
        <end position="28"/>
    </location>
</feature>
<evidence type="ECO:0000256" key="1">
    <source>
        <dbReference type="SAM" id="SignalP"/>
    </source>
</evidence>
<reference evidence="2" key="1">
    <citation type="submission" date="2022-02" db="EMBL/GenBank/DDBJ databases">
        <title>Crop Bioprotection Bacillus Genome Sequencing.</title>
        <authorList>
            <person name="Dunlap C."/>
        </authorList>
    </citation>
    <scope>NUCLEOTIDE SEQUENCE</scope>
    <source>
        <strain evidence="2">WR1O2A-53</strain>
    </source>
</reference>
<comment type="caution">
    <text evidence="2">The sequence shown here is derived from an EMBL/GenBank/DDBJ whole genome shotgun (WGS) entry which is preliminary data.</text>
</comment>
<keyword evidence="2" id="KW-0255">Endonuclease</keyword>
<organism evidence="2 3">
    <name type="scientific">Bacillus spizizenii</name>
    <name type="common">Bacillus subtilis subsp. spizizenii</name>
    <dbReference type="NCBI Taxonomy" id="96241"/>
    <lineage>
        <taxon>Bacteria</taxon>
        <taxon>Bacillati</taxon>
        <taxon>Bacillota</taxon>
        <taxon>Bacilli</taxon>
        <taxon>Bacillales</taxon>
        <taxon>Bacillaceae</taxon>
        <taxon>Bacillus</taxon>
    </lineage>
</organism>
<dbReference type="GO" id="GO:0004519">
    <property type="term" value="F:endonuclease activity"/>
    <property type="evidence" value="ECO:0007669"/>
    <property type="project" value="UniProtKB-KW"/>
</dbReference>
<protein>
    <submittedName>
        <fullName evidence="2">HNH endonuclease</fullName>
    </submittedName>
</protein>
<proteinExistence type="predicted"/>
<name>A0A9Q4E9R0_BACSC</name>
<keyword evidence="2" id="KW-0378">Hydrolase</keyword>
<dbReference type="EMBL" id="JALAPQ010000021">
    <property type="protein sequence ID" value="MCY8458509.1"/>
    <property type="molecule type" value="Genomic_DNA"/>
</dbReference>
<evidence type="ECO:0000313" key="2">
    <source>
        <dbReference type="EMBL" id="MCY8458509.1"/>
    </source>
</evidence>
<dbReference type="InterPro" id="IPR003615">
    <property type="entry name" value="HNH_nuc"/>
</dbReference>